<dbReference type="eggNOG" id="COG0596">
    <property type="taxonomic scope" value="Bacteria"/>
</dbReference>
<dbReference type="EMBL" id="JPER01000001">
    <property type="protein sequence ID" value="KFZ32039.1"/>
    <property type="molecule type" value="Genomic_DNA"/>
</dbReference>
<dbReference type="PANTHER" id="PTHR46118">
    <property type="entry name" value="PROTEIN ABHD11"/>
    <property type="match status" value="1"/>
</dbReference>
<evidence type="ECO:0000313" key="3">
    <source>
        <dbReference type="EMBL" id="KFZ32039.1"/>
    </source>
</evidence>
<dbReference type="InterPro" id="IPR000073">
    <property type="entry name" value="AB_hydrolase_1"/>
</dbReference>
<feature type="domain" description="AB hydrolase-1" evidence="2">
    <location>
        <begin position="19"/>
        <end position="118"/>
    </location>
</feature>
<sequence length="263" mass="29695">MSMSKAQLLNYETTGSGEPVLLLHGLFGDLDNLKGLGRDLQEDFQVIMVDIRNHGDSFHADTMNYSAMADDVTRVLDHLELEQVHMVGHSMGGKLAMEFALTNPDRVISLVVADIAPVAYDTRHRDILDALEALDLSKVSSRKDADQLLAQHIDGHNVRQFLLKNLERREDNSYEWRLNLPVLDACYGELSDAVREGSYDGPVLFIKGGESDYLTAEYEDAIRERFSDVDLKVIEGAGHWLHAEKPRIFNRTARSFLEQHSRT</sequence>
<evidence type="ECO:0000313" key="4">
    <source>
        <dbReference type="Proteomes" id="UP000054363"/>
    </source>
</evidence>
<dbReference type="PANTHER" id="PTHR46118:SF4">
    <property type="entry name" value="PROTEIN ABHD11"/>
    <property type="match status" value="1"/>
</dbReference>
<keyword evidence="4" id="KW-1185">Reference proteome</keyword>
<evidence type="ECO:0000259" key="2">
    <source>
        <dbReference type="Pfam" id="PF00561"/>
    </source>
</evidence>
<dbReference type="SUPFAM" id="SSF53474">
    <property type="entry name" value="alpha/beta-Hydrolases"/>
    <property type="match status" value="1"/>
</dbReference>
<dbReference type="Proteomes" id="UP000054363">
    <property type="component" value="Unassembled WGS sequence"/>
</dbReference>
<comment type="caution">
    <text evidence="3">The sequence shown here is derived from an EMBL/GenBank/DDBJ whole genome shotgun (WGS) entry which is preliminary data.</text>
</comment>
<dbReference type="STRING" id="435908.IDSA_05035"/>
<dbReference type="AlphaFoldDB" id="A0A094J1V0"/>
<dbReference type="Pfam" id="PF00561">
    <property type="entry name" value="Abhydrolase_1"/>
    <property type="match status" value="1"/>
</dbReference>
<reference evidence="3 4" key="1">
    <citation type="submission" date="2014-06" db="EMBL/GenBank/DDBJ databases">
        <title>The draft genome sequence of Idiomarina salinarum ISL-52.</title>
        <authorList>
            <person name="Du J."/>
            <person name="Shao Z."/>
        </authorList>
    </citation>
    <scope>NUCLEOTIDE SEQUENCE [LARGE SCALE GENOMIC DNA]</scope>
    <source>
        <strain evidence="3 4">ISL-52</strain>
    </source>
</reference>
<name>A0A094J1V0_9GAMM</name>
<dbReference type="InterPro" id="IPR029058">
    <property type="entry name" value="AB_hydrolase_fold"/>
</dbReference>
<gene>
    <name evidence="3" type="ORF">IDSA_05035</name>
</gene>
<dbReference type="PRINTS" id="PR00111">
    <property type="entry name" value="ABHYDROLASE"/>
</dbReference>
<proteinExistence type="predicted"/>
<dbReference type="Gene3D" id="3.40.50.1820">
    <property type="entry name" value="alpha/beta hydrolase"/>
    <property type="match status" value="1"/>
</dbReference>
<accession>A0A094J1V0</accession>
<dbReference type="PRINTS" id="PR00412">
    <property type="entry name" value="EPOXHYDRLASE"/>
</dbReference>
<evidence type="ECO:0000256" key="1">
    <source>
        <dbReference type="ARBA" id="ARBA00022801"/>
    </source>
</evidence>
<dbReference type="GO" id="GO:0016787">
    <property type="term" value="F:hydrolase activity"/>
    <property type="evidence" value="ECO:0007669"/>
    <property type="project" value="UniProtKB-KW"/>
</dbReference>
<dbReference type="InterPro" id="IPR000639">
    <property type="entry name" value="Epox_hydrolase-like"/>
</dbReference>
<keyword evidence="1" id="KW-0378">Hydrolase</keyword>
<protein>
    <submittedName>
        <fullName evidence="3">Acyl-CoA esterase</fullName>
    </submittedName>
</protein>
<organism evidence="3 4">
    <name type="scientific">Pseudidiomarina salinarum</name>
    <dbReference type="NCBI Taxonomy" id="435908"/>
    <lineage>
        <taxon>Bacteria</taxon>
        <taxon>Pseudomonadati</taxon>
        <taxon>Pseudomonadota</taxon>
        <taxon>Gammaproteobacteria</taxon>
        <taxon>Alteromonadales</taxon>
        <taxon>Idiomarinaceae</taxon>
        <taxon>Pseudidiomarina</taxon>
    </lineage>
</organism>